<dbReference type="PANTHER" id="PTHR45947:SF3">
    <property type="entry name" value="SULFOQUINOVOSYL TRANSFERASE SQD2"/>
    <property type="match status" value="1"/>
</dbReference>
<dbReference type="PANTHER" id="PTHR45947">
    <property type="entry name" value="SULFOQUINOVOSYL TRANSFERASE SQD2"/>
    <property type="match status" value="1"/>
</dbReference>
<dbReference type="GO" id="GO:0016757">
    <property type="term" value="F:glycosyltransferase activity"/>
    <property type="evidence" value="ECO:0007669"/>
    <property type="project" value="UniProtKB-KW"/>
</dbReference>
<evidence type="ECO:0000313" key="2">
    <source>
        <dbReference type="EMBL" id="AHB47668.1"/>
    </source>
</evidence>
<name>V5SAK5_9HYPH</name>
<keyword evidence="2" id="KW-0328">Glycosyltransferase</keyword>
<evidence type="ECO:0000259" key="1">
    <source>
        <dbReference type="Pfam" id="PF13439"/>
    </source>
</evidence>
<feature type="domain" description="Glycosyltransferase subfamily 4-like N-terminal" evidence="1">
    <location>
        <begin position="14"/>
        <end position="165"/>
    </location>
</feature>
<sequence length="353" mass="38791">MRVLLATDAWVPQINGVVRTYLRLREELALMGTELVVLEPSQFRCIPCPSYPEIPLALPARRRCARFIEDAQADTIHIATEGPVGWMVRAWCLRHGVPFTTSFHTRFADYASARWPVPQSWGYAFQRYFHAPSAGVMVATRSLSADLSERGFQRLRPWTRGVDMDLFRPSRERLFGPGPVFLYVGRVAVEKNIEAFLSLDLPGVKVVVGDGPQLGELRARYPSVTFAGVRQGEDLAAAYASADVFVFPSLTDTFGMVLLEAIASGVPVAAFPATGPKDIIVSGVSGVLGSDLRAAAMAALDLDRDLVRQAAEAFTWRAAAQLFLDNVESALEQECDAPVIEGRDLKPVRLRAQ</sequence>
<dbReference type="OrthoDB" id="9802525at2"/>
<dbReference type="PATRIC" id="fig|1029756.8.peg.696"/>
<dbReference type="Proteomes" id="UP000018542">
    <property type="component" value="Chromosome"/>
</dbReference>
<keyword evidence="2" id="KW-0808">Transferase</keyword>
<dbReference type="InterPro" id="IPR028098">
    <property type="entry name" value="Glyco_trans_4-like_N"/>
</dbReference>
<dbReference type="STRING" id="1029756.W911_03340"/>
<dbReference type="SUPFAM" id="SSF53756">
    <property type="entry name" value="UDP-Glycosyltransferase/glycogen phosphorylase"/>
    <property type="match status" value="1"/>
</dbReference>
<reference evidence="2 3" key="1">
    <citation type="journal article" date="2014" name="Genome Announc.">
        <title>Complete Genome Sequence of Hyphomicrobium nitrativorans Strain NL23, a Denitrifying Bacterium Isolated from Biofilm of a Methanol-Fed Denitrification System Treating Seawater at the Montreal Biodome.</title>
        <authorList>
            <person name="Martineau C."/>
            <person name="Villeneuve C."/>
            <person name="Mauffrey F."/>
            <person name="Villemur R."/>
        </authorList>
    </citation>
    <scope>NUCLEOTIDE SEQUENCE [LARGE SCALE GENOMIC DNA]</scope>
    <source>
        <strain evidence="2">NL23</strain>
    </source>
</reference>
<dbReference type="Pfam" id="PF13439">
    <property type="entry name" value="Glyco_transf_4"/>
    <property type="match status" value="1"/>
</dbReference>
<dbReference type="EMBL" id="CP006912">
    <property type="protein sequence ID" value="AHB47668.1"/>
    <property type="molecule type" value="Genomic_DNA"/>
</dbReference>
<dbReference type="Gene3D" id="3.40.50.2000">
    <property type="entry name" value="Glycogen Phosphorylase B"/>
    <property type="match status" value="2"/>
</dbReference>
<accession>V5SAK5</accession>
<protein>
    <submittedName>
        <fullName evidence="2">GDP-mannose-dependent alpha-mannosyltransferase</fullName>
    </submittedName>
</protein>
<proteinExistence type="predicted"/>
<keyword evidence="3" id="KW-1185">Reference proteome</keyword>
<dbReference type="Pfam" id="PF13692">
    <property type="entry name" value="Glyco_trans_1_4"/>
    <property type="match status" value="1"/>
</dbReference>
<dbReference type="InterPro" id="IPR050194">
    <property type="entry name" value="Glycosyltransferase_grp1"/>
</dbReference>
<dbReference type="AlphaFoldDB" id="V5SAK5"/>
<gene>
    <name evidence="2" type="ORF">W911_03340</name>
</gene>
<dbReference type="RefSeq" id="WP_023786083.1">
    <property type="nucleotide sequence ID" value="NC_022997.1"/>
</dbReference>
<dbReference type="KEGG" id="hni:W911_03340"/>
<evidence type="ECO:0000313" key="3">
    <source>
        <dbReference type="Proteomes" id="UP000018542"/>
    </source>
</evidence>
<dbReference type="CDD" id="cd03814">
    <property type="entry name" value="GT4-like"/>
    <property type="match status" value="1"/>
</dbReference>
<organism evidence="2 3">
    <name type="scientific">Hyphomicrobium nitrativorans NL23</name>
    <dbReference type="NCBI Taxonomy" id="1029756"/>
    <lineage>
        <taxon>Bacteria</taxon>
        <taxon>Pseudomonadati</taxon>
        <taxon>Pseudomonadota</taxon>
        <taxon>Alphaproteobacteria</taxon>
        <taxon>Hyphomicrobiales</taxon>
        <taxon>Hyphomicrobiaceae</taxon>
        <taxon>Hyphomicrobium</taxon>
    </lineage>
</organism>
<dbReference type="HOGENOM" id="CLU_009583_2_0_5"/>